<evidence type="ECO:0000256" key="7">
    <source>
        <dbReference type="RuleBase" id="RU363032"/>
    </source>
</evidence>
<feature type="transmembrane region" description="Helical" evidence="7">
    <location>
        <begin position="103"/>
        <end position="127"/>
    </location>
</feature>
<feature type="domain" description="ABC transmembrane type-1" evidence="9">
    <location>
        <begin position="104"/>
        <end position="298"/>
    </location>
</feature>
<keyword evidence="3" id="KW-1003">Cell membrane</keyword>
<dbReference type="InterPro" id="IPR035906">
    <property type="entry name" value="MetI-like_sf"/>
</dbReference>
<feature type="transmembrane region" description="Helical" evidence="7">
    <location>
        <begin position="139"/>
        <end position="163"/>
    </location>
</feature>
<feature type="transmembrane region" description="Helical" evidence="7">
    <location>
        <begin position="45"/>
        <end position="71"/>
    </location>
</feature>
<dbReference type="Pfam" id="PF00528">
    <property type="entry name" value="BPD_transp_1"/>
    <property type="match status" value="1"/>
</dbReference>
<evidence type="ECO:0000256" key="1">
    <source>
        <dbReference type="ARBA" id="ARBA00004651"/>
    </source>
</evidence>
<keyword evidence="6 7" id="KW-0472">Membrane</keyword>
<dbReference type="EMBL" id="PGGW01000067">
    <property type="protein sequence ID" value="PJE95131.1"/>
    <property type="molecule type" value="Genomic_DNA"/>
</dbReference>
<feature type="transmembrane region" description="Helical" evidence="7">
    <location>
        <begin position="279"/>
        <end position="298"/>
    </location>
</feature>
<accession>A0A2M8LT62</accession>
<dbReference type="SUPFAM" id="SSF161098">
    <property type="entry name" value="MetI-like"/>
    <property type="match status" value="1"/>
</dbReference>
<evidence type="ECO:0000313" key="10">
    <source>
        <dbReference type="EMBL" id="PJE95131.1"/>
    </source>
</evidence>
<comment type="similarity">
    <text evidence="7">Belongs to the binding-protein-dependent transport system permease family.</text>
</comment>
<evidence type="ECO:0000256" key="3">
    <source>
        <dbReference type="ARBA" id="ARBA00022475"/>
    </source>
</evidence>
<dbReference type="PANTHER" id="PTHR43744">
    <property type="entry name" value="ABC TRANSPORTER PERMEASE PROTEIN MG189-RELATED-RELATED"/>
    <property type="match status" value="1"/>
</dbReference>
<dbReference type="CDD" id="cd06261">
    <property type="entry name" value="TM_PBP2"/>
    <property type="match status" value="1"/>
</dbReference>
<keyword evidence="2 7" id="KW-0813">Transport</keyword>
<dbReference type="GO" id="GO:0055085">
    <property type="term" value="P:transmembrane transport"/>
    <property type="evidence" value="ECO:0007669"/>
    <property type="project" value="InterPro"/>
</dbReference>
<dbReference type="RefSeq" id="WP_100204383.1">
    <property type="nucleotide sequence ID" value="NZ_PGGW01000067.1"/>
</dbReference>
<organism evidence="10 11">
    <name type="scientific">Streptomyces carminius</name>
    <dbReference type="NCBI Taxonomy" id="2665496"/>
    <lineage>
        <taxon>Bacteria</taxon>
        <taxon>Bacillati</taxon>
        <taxon>Actinomycetota</taxon>
        <taxon>Actinomycetes</taxon>
        <taxon>Kitasatosporales</taxon>
        <taxon>Streptomycetaceae</taxon>
        <taxon>Streptomyces</taxon>
    </lineage>
</organism>
<evidence type="ECO:0000313" key="11">
    <source>
        <dbReference type="Proteomes" id="UP000230407"/>
    </source>
</evidence>
<dbReference type="PANTHER" id="PTHR43744:SF3">
    <property type="entry name" value="LACTOSE TRANSPORT SYSTEM PERMEASE PROTEIN LACG"/>
    <property type="match status" value="1"/>
</dbReference>
<comment type="subcellular location">
    <subcellularLocation>
        <location evidence="1 7">Cell membrane</location>
        <topology evidence="1 7">Multi-pass membrane protein</topology>
    </subcellularLocation>
</comment>
<evidence type="ECO:0000256" key="8">
    <source>
        <dbReference type="SAM" id="MobiDB-lite"/>
    </source>
</evidence>
<evidence type="ECO:0000256" key="6">
    <source>
        <dbReference type="ARBA" id="ARBA00023136"/>
    </source>
</evidence>
<dbReference type="InterPro" id="IPR000515">
    <property type="entry name" value="MetI-like"/>
</dbReference>
<reference evidence="10 11" key="1">
    <citation type="submission" date="2017-11" db="EMBL/GenBank/DDBJ databases">
        <title>Streptomyces carmine sp. nov., a novel actinomycete isolated from Sophora alopecuroides in Xinjiang, China.</title>
        <authorList>
            <person name="Wang Y."/>
            <person name="Luo X."/>
            <person name="Wan C."/>
            <person name="Zhang L."/>
        </authorList>
    </citation>
    <scope>NUCLEOTIDE SEQUENCE [LARGE SCALE GENOMIC DNA]</scope>
    <source>
        <strain evidence="10 11">TRM SA0054</strain>
    </source>
</reference>
<name>A0A2M8LT62_9ACTN</name>
<feature type="region of interest" description="Disordered" evidence="8">
    <location>
        <begin position="1"/>
        <end position="25"/>
    </location>
</feature>
<protein>
    <submittedName>
        <fullName evidence="10">Carbohydrate ABC transporter permease</fullName>
    </submittedName>
</protein>
<dbReference type="GO" id="GO:0005886">
    <property type="term" value="C:plasma membrane"/>
    <property type="evidence" value="ECO:0007669"/>
    <property type="project" value="UniProtKB-SubCell"/>
</dbReference>
<proteinExistence type="inferred from homology"/>
<evidence type="ECO:0000259" key="9">
    <source>
        <dbReference type="PROSITE" id="PS50928"/>
    </source>
</evidence>
<feature type="transmembrane region" description="Helical" evidence="7">
    <location>
        <begin position="219"/>
        <end position="244"/>
    </location>
</feature>
<evidence type="ECO:0000256" key="4">
    <source>
        <dbReference type="ARBA" id="ARBA00022692"/>
    </source>
</evidence>
<evidence type="ECO:0000256" key="5">
    <source>
        <dbReference type="ARBA" id="ARBA00022989"/>
    </source>
</evidence>
<feature type="transmembrane region" description="Helical" evidence="7">
    <location>
        <begin position="175"/>
        <end position="198"/>
    </location>
</feature>
<keyword evidence="5 7" id="KW-1133">Transmembrane helix</keyword>
<keyword evidence="11" id="KW-1185">Reference proteome</keyword>
<evidence type="ECO:0000256" key="2">
    <source>
        <dbReference type="ARBA" id="ARBA00022448"/>
    </source>
</evidence>
<dbReference type="Proteomes" id="UP000230407">
    <property type="component" value="Unassembled WGS sequence"/>
</dbReference>
<comment type="caution">
    <text evidence="10">The sequence shown here is derived from an EMBL/GenBank/DDBJ whole genome shotgun (WGS) entry which is preliminary data.</text>
</comment>
<gene>
    <name evidence="10" type="ORF">CUT44_26210</name>
</gene>
<keyword evidence="4 7" id="KW-0812">Transmembrane</keyword>
<dbReference type="PROSITE" id="PS50928">
    <property type="entry name" value="ABC_TM1"/>
    <property type="match status" value="1"/>
</dbReference>
<dbReference type="AlphaFoldDB" id="A0A2M8LT62"/>
<dbReference type="Gene3D" id="1.10.3720.10">
    <property type="entry name" value="MetI-like"/>
    <property type="match status" value="1"/>
</dbReference>
<sequence>MTATLDKTTGGAGGGTARPAVRRTTTDSRRFDTALGWSPGLGPSLVLRVVLCALALFVFASPFLVIISGAFDDDTRTTALSLFPGDITLNNFTVAGDRGVWSYFANSLVIAGGGLLLQMTVSVLAAYSLARHRFRGRALVLMLFLLTMMLPEEIIAVPLSLVIGDLPVLDISLKGTVLGVIMPVGIWGFSVLVMTEFMKEIPAEIEEAARLDGLGELRLLWQIVLPLCRPALGVIGIFGFLMIWDQYLLPLIAANDPSDYTLTVALAVLRTDVEVGSGVLLAGAFIALLPSLIVYLCLQGSLIRGITAGATKG</sequence>